<protein>
    <submittedName>
        <fullName evidence="1">Uncharacterized protein</fullName>
    </submittedName>
</protein>
<proteinExistence type="predicted"/>
<evidence type="ECO:0000313" key="1">
    <source>
        <dbReference type="EMBL" id="KAL3401630.1"/>
    </source>
</evidence>
<organism evidence="1 2">
    <name type="scientific">Trichogramma kaykai</name>
    <dbReference type="NCBI Taxonomy" id="54128"/>
    <lineage>
        <taxon>Eukaryota</taxon>
        <taxon>Metazoa</taxon>
        <taxon>Ecdysozoa</taxon>
        <taxon>Arthropoda</taxon>
        <taxon>Hexapoda</taxon>
        <taxon>Insecta</taxon>
        <taxon>Pterygota</taxon>
        <taxon>Neoptera</taxon>
        <taxon>Endopterygota</taxon>
        <taxon>Hymenoptera</taxon>
        <taxon>Apocrita</taxon>
        <taxon>Proctotrupomorpha</taxon>
        <taxon>Chalcidoidea</taxon>
        <taxon>Trichogrammatidae</taxon>
        <taxon>Trichogramma</taxon>
    </lineage>
</organism>
<gene>
    <name evidence="1" type="ORF">TKK_005435</name>
</gene>
<evidence type="ECO:0000313" key="2">
    <source>
        <dbReference type="Proteomes" id="UP001627154"/>
    </source>
</evidence>
<accession>A0ABD2X9C0</accession>
<reference evidence="1 2" key="1">
    <citation type="journal article" date="2024" name="bioRxiv">
        <title>A reference genome for Trichogramma kaykai: A tiny desert-dwelling parasitoid wasp with competing sex-ratio distorters.</title>
        <authorList>
            <person name="Culotta J."/>
            <person name="Lindsey A.R."/>
        </authorList>
    </citation>
    <scope>NUCLEOTIDE SEQUENCE [LARGE SCALE GENOMIC DNA]</scope>
    <source>
        <strain evidence="1 2">KSX58</strain>
    </source>
</reference>
<dbReference type="EMBL" id="JBJJXI010000045">
    <property type="protein sequence ID" value="KAL3401630.1"/>
    <property type="molecule type" value="Genomic_DNA"/>
</dbReference>
<keyword evidence="2" id="KW-1185">Reference proteome</keyword>
<sequence length="212" mass="24583">MNLTKSFALAFFCHFRYVRRHTFDYEQRLSGEINATCLARATVSHVKLPEKNSHQESDADVYSAPRIHFLYIKFRQAGTRVRFFFFPRGGGSSEEGSRVWHFEASPRTLSDIVAGRDSRPVEKNSRRRQGTEAALETVDLNDATEPLYQSRRRVAKKARLFEPLIWSPFKLLKVIDALVMRLQKFLSNYIMVLVTQGRYSIGFINIDARTRT</sequence>
<comment type="caution">
    <text evidence="1">The sequence shown here is derived from an EMBL/GenBank/DDBJ whole genome shotgun (WGS) entry which is preliminary data.</text>
</comment>
<name>A0ABD2X9C0_9HYME</name>
<dbReference type="Proteomes" id="UP001627154">
    <property type="component" value="Unassembled WGS sequence"/>
</dbReference>
<dbReference type="AlphaFoldDB" id="A0ABD2X9C0"/>